<gene>
    <name evidence="2" type="ORF">HNR57_006944</name>
</gene>
<reference evidence="2 3" key="1">
    <citation type="submission" date="2020-08" db="EMBL/GenBank/DDBJ databases">
        <title>Genomic Encyclopedia of Type Strains, Phase IV (KMG-IV): sequencing the most valuable type-strain genomes for metagenomic binning, comparative biology and taxonomic classification.</title>
        <authorList>
            <person name="Goeker M."/>
        </authorList>
    </citation>
    <scope>NUCLEOTIDE SEQUENCE [LARGE SCALE GENOMIC DNA]</scope>
    <source>
        <strain evidence="2 3">DSM 43350</strain>
    </source>
</reference>
<name>A0A7W9THT4_9ACTN</name>
<protein>
    <submittedName>
        <fullName evidence="2">Transcriptional regulator with XRE-family HTH domain</fullName>
    </submittedName>
</protein>
<dbReference type="InterPro" id="IPR011990">
    <property type="entry name" value="TPR-like_helical_dom_sf"/>
</dbReference>
<evidence type="ECO:0000313" key="3">
    <source>
        <dbReference type="Proteomes" id="UP000591537"/>
    </source>
</evidence>
<comment type="caution">
    <text evidence="2">The sequence shown here is derived from an EMBL/GenBank/DDBJ whole genome shotgun (WGS) entry which is preliminary data.</text>
</comment>
<evidence type="ECO:0000313" key="2">
    <source>
        <dbReference type="EMBL" id="MBB6080993.1"/>
    </source>
</evidence>
<sequence length="420" mass="45878">MKPTGKEVAPEDRAFGQHVQRLRKQRGLTQQQLAVLVQRTASWMSQVERGVQPVERFDVLQELADALGVSVQQLRPGAPLPSDSQPKTPPFEKANDLDEARRLISGHPAVGTLLGAMRSRPTRSLTELVREVDDVWTLTHDGRFAEVSAKLTDLLPDLEQTVRLAEAGERDTAHLLLARTYQALAAAFVRQDEADAAWVAADRAIWAAEKSNDPLHVCAGVFRMVQAFVRLKRLGQAEHAAQTSIDALTTLDRNEELSVEGMSVLGSLHLALALTYARGQQRAEARAQIDKARSLADRLGGDRNDFDLEFGRTNVAIQAVSTAVDLGDAGEALDLGSEIDASSLSPERQGRLLMDLGRAHAQRRHTGEALNCLLRAEELVPETIRTHVAARKAIRELVLIEGAGALPELMALAERADALE</sequence>
<dbReference type="InterPro" id="IPR010982">
    <property type="entry name" value="Lambda_DNA-bd_dom_sf"/>
</dbReference>
<dbReference type="GO" id="GO:0003677">
    <property type="term" value="F:DNA binding"/>
    <property type="evidence" value="ECO:0007669"/>
    <property type="project" value="InterPro"/>
</dbReference>
<dbReference type="SUPFAM" id="SSF48452">
    <property type="entry name" value="TPR-like"/>
    <property type="match status" value="1"/>
</dbReference>
<dbReference type="AlphaFoldDB" id="A0A7W9THT4"/>
<accession>A0A7W9THT4</accession>
<dbReference type="Gene3D" id="1.25.40.10">
    <property type="entry name" value="Tetratricopeptide repeat domain"/>
    <property type="match status" value="1"/>
</dbReference>
<dbReference type="Proteomes" id="UP000591537">
    <property type="component" value="Unassembled WGS sequence"/>
</dbReference>
<dbReference type="RefSeq" id="WP_184566410.1">
    <property type="nucleotide sequence ID" value="NZ_BAAARS010000012.1"/>
</dbReference>
<dbReference type="SMART" id="SM00530">
    <property type="entry name" value="HTH_XRE"/>
    <property type="match status" value="1"/>
</dbReference>
<dbReference type="CDD" id="cd00093">
    <property type="entry name" value="HTH_XRE"/>
    <property type="match status" value="1"/>
</dbReference>
<evidence type="ECO:0000259" key="1">
    <source>
        <dbReference type="PROSITE" id="PS50943"/>
    </source>
</evidence>
<dbReference type="SUPFAM" id="SSF47413">
    <property type="entry name" value="lambda repressor-like DNA-binding domains"/>
    <property type="match status" value="1"/>
</dbReference>
<proteinExistence type="predicted"/>
<dbReference type="Gene3D" id="1.10.260.40">
    <property type="entry name" value="lambda repressor-like DNA-binding domains"/>
    <property type="match status" value="1"/>
</dbReference>
<dbReference type="InterPro" id="IPR001387">
    <property type="entry name" value="Cro/C1-type_HTH"/>
</dbReference>
<dbReference type="PROSITE" id="PS50943">
    <property type="entry name" value="HTH_CROC1"/>
    <property type="match status" value="1"/>
</dbReference>
<keyword evidence="3" id="KW-1185">Reference proteome</keyword>
<dbReference type="Pfam" id="PF13560">
    <property type="entry name" value="HTH_31"/>
    <property type="match status" value="1"/>
</dbReference>
<feature type="domain" description="HTH cro/C1-type" evidence="1">
    <location>
        <begin position="19"/>
        <end position="74"/>
    </location>
</feature>
<dbReference type="EMBL" id="JACHGV010000015">
    <property type="protein sequence ID" value="MBB6080993.1"/>
    <property type="molecule type" value="Genomic_DNA"/>
</dbReference>
<organism evidence="2 3">
    <name type="scientific">Streptomyces paradoxus</name>
    <dbReference type="NCBI Taxonomy" id="66375"/>
    <lineage>
        <taxon>Bacteria</taxon>
        <taxon>Bacillati</taxon>
        <taxon>Actinomycetota</taxon>
        <taxon>Actinomycetes</taxon>
        <taxon>Kitasatosporales</taxon>
        <taxon>Streptomycetaceae</taxon>
        <taxon>Streptomyces</taxon>
    </lineage>
</organism>